<feature type="domain" description="Protein kinase" evidence="7">
    <location>
        <begin position="552"/>
        <end position="915"/>
    </location>
</feature>
<dbReference type="Gene3D" id="3.30.200.20">
    <property type="entry name" value="Phosphorylase Kinase, domain 1"/>
    <property type="match status" value="1"/>
</dbReference>
<feature type="region of interest" description="Disordered" evidence="6">
    <location>
        <begin position="398"/>
        <end position="449"/>
    </location>
</feature>
<dbReference type="Gene3D" id="1.10.510.10">
    <property type="entry name" value="Transferase(Phosphotransferase) domain 1"/>
    <property type="match status" value="1"/>
</dbReference>
<dbReference type="SMART" id="SM00220">
    <property type="entry name" value="S_TKc"/>
    <property type="match status" value="1"/>
</dbReference>
<dbReference type="InterPro" id="IPR051681">
    <property type="entry name" value="Ser/Thr_Kinases-Pseudokinases"/>
</dbReference>
<evidence type="ECO:0000256" key="2">
    <source>
        <dbReference type="ARBA" id="ARBA00022741"/>
    </source>
</evidence>
<evidence type="ECO:0000256" key="3">
    <source>
        <dbReference type="ARBA" id="ARBA00022777"/>
    </source>
</evidence>
<dbReference type="Proteomes" id="UP000075714">
    <property type="component" value="Unassembled WGS sequence"/>
</dbReference>
<feature type="compositionally biased region" description="Low complexity" evidence="6">
    <location>
        <begin position="360"/>
        <end position="384"/>
    </location>
</feature>
<dbReference type="InterPro" id="IPR008271">
    <property type="entry name" value="Ser/Thr_kinase_AS"/>
</dbReference>
<accession>A0A150G9D5</accession>
<reference evidence="9" key="1">
    <citation type="journal article" date="2016" name="Nat. Commun.">
        <title>The Gonium pectorale genome demonstrates co-option of cell cycle regulation during the evolution of multicellularity.</title>
        <authorList>
            <person name="Hanschen E.R."/>
            <person name="Marriage T.N."/>
            <person name="Ferris P.J."/>
            <person name="Hamaji T."/>
            <person name="Toyoda A."/>
            <person name="Fujiyama A."/>
            <person name="Neme R."/>
            <person name="Noguchi H."/>
            <person name="Minakuchi Y."/>
            <person name="Suzuki M."/>
            <person name="Kawai-Toyooka H."/>
            <person name="Smith D.R."/>
            <person name="Sparks H."/>
            <person name="Anderson J."/>
            <person name="Bakaric R."/>
            <person name="Luria V."/>
            <person name="Karger A."/>
            <person name="Kirschner M.W."/>
            <person name="Durand P.M."/>
            <person name="Michod R.E."/>
            <person name="Nozaki H."/>
            <person name="Olson B.J."/>
        </authorList>
    </citation>
    <scope>NUCLEOTIDE SEQUENCE [LARGE SCALE GENOMIC DNA]</scope>
    <source>
        <strain evidence="9">NIES-2863</strain>
    </source>
</reference>
<dbReference type="InterPro" id="IPR011009">
    <property type="entry name" value="Kinase-like_dom_sf"/>
</dbReference>
<name>A0A150G9D5_GONPE</name>
<evidence type="ECO:0000256" key="6">
    <source>
        <dbReference type="SAM" id="MobiDB-lite"/>
    </source>
</evidence>
<keyword evidence="3" id="KW-0418">Kinase</keyword>
<dbReference type="InterPro" id="IPR000719">
    <property type="entry name" value="Prot_kinase_dom"/>
</dbReference>
<dbReference type="InterPro" id="IPR017441">
    <property type="entry name" value="Protein_kinase_ATP_BS"/>
</dbReference>
<proteinExistence type="predicted"/>
<dbReference type="STRING" id="33097.A0A150G9D5"/>
<comment type="caution">
    <text evidence="8">The sequence shown here is derived from an EMBL/GenBank/DDBJ whole genome shotgun (WGS) entry which is preliminary data.</text>
</comment>
<keyword evidence="4 5" id="KW-0067">ATP-binding</keyword>
<dbReference type="Pfam" id="PF00069">
    <property type="entry name" value="Pkinase"/>
    <property type="match status" value="1"/>
</dbReference>
<keyword evidence="2 5" id="KW-0547">Nucleotide-binding</keyword>
<evidence type="ECO:0000313" key="8">
    <source>
        <dbReference type="EMBL" id="KXZ46441.1"/>
    </source>
</evidence>
<evidence type="ECO:0000256" key="4">
    <source>
        <dbReference type="ARBA" id="ARBA00022840"/>
    </source>
</evidence>
<dbReference type="SUPFAM" id="SSF56112">
    <property type="entry name" value="Protein kinase-like (PK-like)"/>
    <property type="match status" value="1"/>
</dbReference>
<gene>
    <name evidence="8" type="ORF">GPECTOR_43g877</name>
</gene>
<dbReference type="PROSITE" id="PS50011">
    <property type="entry name" value="PROTEIN_KINASE_DOM"/>
    <property type="match status" value="1"/>
</dbReference>
<organism evidence="8 9">
    <name type="scientific">Gonium pectorale</name>
    <name type="common">Green alga</name>
    <dbReference type="NCBI Taxonomy" id="33097"/>
    <lineage>
        <taxon>Eukaryota</taxon>
        <taxon>Viridiplantae</taxon>
        <taxon>Chlorophyta</taxon>
        <taxon>core chlorophytes</taxon>
        <taxon>Chlorophyceae</taxon>
        <taxon>CS clade</taxon>
        <taxon>Chlamydomonadales</taxon>
        <taxon>Volvocaceae</taxon>
        <taxon>Gonium</taxon>
    </lineage>
</organism>
<evidence type="ECO:0000256" key="5">
    <source>
        <dbReference type="PROSITE-ProRule" id="PRU10141"/>
    </source>
</evidence>
<dbReference type="PROSITE" id="PS00108">
    <property type="entry name" value="PROTEIN_KINASE_ST"/>
    <property type="match status" value="1"/>
</dbReference>
<dbReference type="PANTHER" id="PTHR44329:SF214">
    <property type="entry name" value="PROTEIN KINASE DOMAIN-CONTAINING PROTEIN"/>
    <property type="match status" value="1"/>
</dbReference>
<dbReference type="PROSITE" id="PS00107">
    <property type="entry name" value="PROTEIN_KINASE_ATP"/>
    <property type="match status" value="1"/>
</dbReference>
<feature type="compositionally biased region" description="Basic and acidic residues" evidence="6">
    <location>
        <begin position="413"/>
        <end position="422"/>
    </location>
</feature>
<dbReference type="GO" id="GO:0005524">
    <property type="term" value="F:ATP binding"/>
    <property type="evidence" value="ECO:0007669"/>
    <property type="project" value="UniProtKB-UniRule"/>
</dbReference>
<evidence type="ECO:0000313" key="9">
    <source>
        <dbReference type="Proteomes" id="UP000075714"/>
    </source>
</evidence>
<keyword evidence="9" id="KW-1185">Reference proteome</keyword>
<dbReference type="OrthoDB" id="532330at2759"/>
<sequence>MSSDSLHPPYCRCPPNRVPNSSRSFRASFPDRPCFPAPVSFLPRDPRKHGAWGGQIAQLPIPAPSRPNSRRQLQPHVRLSQALIYREASGAPEPPRQGRSIGSGPSSSLHSGASAGTSASAGGFGSGGPGAAACCLPDDWAALRRDEGCRHFAAAGCLAASGELLGVLSVAARGPQRPDAWSSDALQCVAGLLLPHIRRAQAVLASPALAQLAAAASFSELVAAAAEAAADAYTVGTKAYPRDLLLTRGSVMPTSLALATVAGPTGEPLMALYVTYGTLLPGPLLAAAITPLILSKLNGDLQLEYVCLVQQLEEVATCRKALIRPGADRGASCGYLDKEPGDAAVAAAAPVAAAARGDGVPQSALAAPPDAPAPLSAEAGQAAAAGGGKAPLDRCSLLESPCGGGGDSSGGDSDGRGPDGRRPGGGGGGRGANADAMAADARDSPRLPGGLWRDVVRSLVGPRPGAGGEDCGLEEGVAIPLRTQSEARNRSVMTRPEPGRSISFRLEAARSPRGASKLAPLIASMHDRLKAAQAAVLTKGRSDSLKCDIRSLKLLQEIGRGGYGTVYRGTYYGAEVAVKFIPHSRLASVKSGGHGRSTTGPCDSGGNTTSALGLHKQHLHDAIELVASVSMSHTNIVQVPGYFLDVRLSMAEQQALDPFESLDLPSLPCPVGLEYLPSLLESPGPGVDIGGLCEGAGMALVLEYCDAGSLCDAIVGKKFIERVTPRAAPGAPPSTKSYAAINMRYVYLTLLEIALALRHMHSLAIVHCDLKPQNVLLKSSPRDPRGFTAKLSDFGLAKMMAHDDKGQLVIDEAVASGTITHVAPEVLLGQEPVGAAVDVYAFGILMYQIVCGMTVYGSVPTAAQIATEVVHSGMRPRLPAWVPSVYRALAEACWQREPSARPTSEELVQQLERAIETKMGLGRRGGIAGSAGGAAAASSAAAPQR</sequence>
<dbReference type="GO" id="GO:0004674">
    <property type="term" value="F:protein serine/threonine kinase activity"/>
    <property type="evidence" value="ECO:0007669"/>
    <property type="project" value="TreeGrafter"/>
</dbReference>
<dbReference type="AlphaFoldDB" id="A0A150G9D5"/>
<protein>
    <recommendedName>
        <fullName evidence="7">Protein kinase domain-containing protein</fullName>
    </recommendedName>
</protein>
<dbReference type="EMBL" id="LSYV01000044">
    <property type="protein sequence ID" value="KXZ46441.1"/>
    <property type="molecule type" value="Genomic_DNA"/>
</dbReference>
<evidence type="ECO:0000259" key="7">
    <source>
        <dbReference type="PROSITE" id="PS50011"/>
    </source>
</evidence>
<feature type="binding site" evidence="5">
    <location>
        <position position="579"/>
    </location>
    <ligand>
        <name>ATP</name>
        <dbReference type="ChEBI" id="CHEBI:30616"/>
    </ligand>
</feature>
<feature type="region of interest" description="Disordered" evidence="6">
    <location>
        <begin position="360"/>
        <end position="386"/>
    </location>
</feature>
<feature type="region of interest" description="Disordered" evidence="6">
    <location>
        <begin position="1"/>
        <end position="31"/>
    </location>
</feature>
<feature type="compositionally biased region" description="Low complexity" evidence="6">
    <location>
        <begin position="100"/>
        <end position="121"/>
    </location>
</feature>
<evidence type="ECO:0000256" key="1">
    <source>
        <dbReference type="ARBA" id="ARBA00022679"/>
    </source>
</evidence>
<feature type="region of interest" description="Disordered" evidence="6">
    <location>
        <begin position="89"/>
        <end position="122"/>
    </location>
</feature>
<dbReference type="PANTHER" id="PTHR44329">
    <property type="entry name" value="SERINE/THREONINE-PROTEIN KINASE TNNI3K-RELATED"/>
    <property type="match status" value="1"/>
</dbReference>
<keyword evidence="1" id="KW-0808">Transferase</keyword>